<dbReference type="PANTHER" id="PTHR30372:SF4">
    <property type="entry name" value="LIPID-A-DISACCHARIDE SYNTHASE, MITOCHONDRIAL-RELATED"/>
    <property type="match status" value="1"/>
</dbReference>
<dbReference type="Gene3D" id="3.40.50.2000">
    <property type="entry name" value="Glycogen Phosphorylase B"/>
    <property type="match status" value="1"/>
</dbReference>
<comment type="caution">
    <text evidence="12">The sequence shown here is derived from an EMBL/GenBank/DDBJ whole genome shotgun (WGS) entry which is preliminary data.</text>
</comment>
<reference evidence="13" key="1">
    <citation type="journal article" date="2019" name="Int. J. Syst. Evol. Microbiol.">
        <title>The Global Catalogue of Microorganisms (GCM) 10K type strain sequencing project: providing services to taxonomists for standard genome sequencing and annotation.</title>
        <authorList>
            <consortium name="The Broad Institute Genomics Platform"/>
            <consortium name="The Broad Institute Genome Sequencing Center for Infectious Disease"/>
            <person name="Wu L."/>
            <person name="Ma J."/>
        </authorList>
    </citation>
    <scope>NUCLEOTIDE SEQUENCE [LARGE SCALE GENOMIC DNA]</scope>
    <source>
        <strain evidence="13">JCM 18423</strain>
    </source>
</reference>
<dbReference type="Pfam" id="PF02684">
    <property type="entry name" value="LpxB"/>
    <property type="match status" value="1"/>
</dbReference>
<dbReference type="EC" id="2.4.1.182" evidence="3 11"/>
<accession>A0ABP9M900</accession>
<keyword evidence="8 11" id="KW-0808">Transferase</keyword>
<sequence>MIQIGMVAGEPSGDLLAGRIMQGIHALEPQAHFSGIGGPYMQAEGLETWYSMDTLSVFGYTDVFRALPKILRSYYGSAGRWQAQPPDVFVGIDAPDFNLRLEAKLHKRGIPTVQFVGPSIWAWRYERIHKIRQAVSHMLVLFPFEVPIYEKEGIPVTCVGHPLAQNIPLVPNKAAARQRLGLAENAKVLALLPGSRRSEIALLAPRFLQTVQRLQQAHPDLQIVVPMVNAQREKEFRALLSQYPVSHLHLLSTATHQVRTQPVAWEAMEAADALLVASGTATLEAMLFKRPMVISYVLSPWMRRLMAWQSGLSRPLTPWVGLPNILAQDFVVPELLQDEATPEKLMKATEKALFDQAWADQVAERFVQIHQSLCLDTPRLAAEKIVELAHGR</sequence>
<evidence type="ECO:0000256" key="1">
    <source>
        <dbReference type="ARBA" id="ARBA00002056"/>
    </source>
</evidence>
<keyword evidence="9 11" id="KW-0443">Lipid metabolism</keyword>
<evidence type="ECO:0000256" key="2">
    <source>
        <dbReference type="ARBA" id="ARBA00007868"/>
    </source>
</evidence>
<comment type="pathway">
    <text evidence="11">Bacterial outer membrane biogenesis; LPS lipid A biosynthesis.</text>
</comment>
<name>A0ABP9M900_9BURK</name>
<evidence type="ECO:0000256" key="4">
    <source>
        <dbReference type="ARBA" id="ARBA00020902"/>
    </source>
</evidence>
<evidence type="ECO:0000256" key="9">
    <source>
        <dbReference type="ARBA" id="ARBA00023098"/>
    </source>
</evidence>
<keyword evidence="6 11" id="KW-0441">Lipid A biosynthesis</keyword>
<evidence type="ECO:0000256" key="3">
    <source>
        <dbReference type="ARBA" id="ARBA00012687"/>
    </source>
</evidence>
<keyword evidence="7 11" id="KW-0328">Glycosyltransferase</keyword>
<evidence type="ECO:0000313" key="12">
    <source>
        <dbReference type="EMBL" id="GAA5092534.1"/>
    </source>
</evidence>
<evidence type="ECO:0000256" key="8">
    <source>
        <dbReference type="ARBA" id="ARBA00022679"/>
    </source>
</evidence>
<proteinExistence type="inferred from homology"/>
<dbReference type="Proteomes" id="UP001500227">
    <property type="component" value="Unassembled WGS sequence"/>
</dbReference>
<organism evidence="12 13">
    <name type="scientific">Paenalcaligenes hermetiae</name>
    <dbReference type="NCBI Taxonomy" id="1157987"/>
    <lineage>
        <taxon>Bacteria</taxon>
        <taxon>Pseudomonadati</taxon>
        <taxon>Pseudomonadota</taxon>
        <taxon>Betaproteobacteria</taxon>
        <taxon>Burkholderiales</taxon>
        <taxon>Alcaligenaceae</taxon>
        <taxon>Paenalcaligenes</taxon>
    </lineage>
</organism>
<dbReference type="HAMAP" id="MF_00392">
    <property type="entry name" value="LpxB"/>
    <property type="match status" value="1"/>
</dbReference>
<keyword evidence="5 11" id="KW-0444">Lipid biosynthesis</keyword>
<dbReference type="SUPFAM" id="SSF53756">
    <property type="entry name" value="UDP-Glycosyltransferase/glycogen phosphorylase"/>
    <property type="match status" value="1"/>
</dbReference>
<dbReference type="RefSeq" id="WP_345371523.1">
    <property type="nucleotide sequence ID" value="NZ_BAABKD010000011.1"/>
</dbReference>
<dbReference type="NCBIfam" id="TIGR00215">
    <property type="entry name" value="lpxB"/>
    <property type="match status" value="1"/>
</dbReference>
<comment type="function">
    <text evidence="1 11">Condensation of UDP-2,3-diacylglucosamine and 2,3-diacylglucosamine-1-phosphate to form lipid A disaccharide, a precursor of lipid A, a phosphorylated glycolipid that anchors the lipopolysaccharide to the outer membrane of the cell.</text>
</comment>
<dbReference type="PANTHER" id="PTHR30372">
    <property type="entry name" value="LIPID-A-DISACCHARIDE SYNTHASE"/>
    <property type="match status" value="1"/>
</dbReference>
<comment type="similarity">
    <text evidence="2 11">Belongs to the LpxB family.</text>
</comment>
<evidence type="ECO:0000256" key="10">
    <source>
        <dbReference type="ARBA" id="ARBA00048975"/>
    </source>
</evidence>
<protein>
    <recommendedName>
        <fullName evidence="4 11">Lipid-A-disaccharide synthase</fullName>
        <ecNumber evidence="3 11">2.4.1.182</ecNumber>
    </recommendedName>
</protein>
<evidence type="ECO:0000313" key="13">
    <source>
        <dbReference type="Proteomes" id="UP001500227"/>
    </source>
</evidence>
<dbReference type="EMBL" id="BAABKD010000011">
    <property type="protein sequence ID" value="GAA5092534.1"/>
    <property type="molecule type" value="Genomic_DNA"/>
</dbReference>
<evidence type="ECO:0000256" key="11">
    <source>
        <dbReference type="HAMAP-Rule" id="MF_00392"/>
    </source>
</evidence>
<dbReference type="InterPro" id="IPR003835">
    <property type="entry name" value="Glyco_trans_19"/>
</dbReference>
<evidence type="ECO:0000256" key="5">
    <source>
        <dbReference type="ARBA" id="ARBA00022516"/>
    </source>
</evidence>
<gene>
    <name evidence="11 12" type="primary">lpxB</name>
    <name evidence="12" type="ORF">GCM10023337_19970</name>
</gene>
<evidence type="ECO:0000256" key="6">
    <source>
        <dbReference type="ARBA" id="ARBA00022556"/>
    </source>
</evidence>
<keyword evidence="13" id="KW-1185">Reference proteome</keyword>
<evidence type="ECO:0000256" key="7">
    <source>
        <dbReference type="ARBA" id="ARBA00022676"/>
    </source>
</evidence>
<comment type="catalytic activity">
    <reaction evidence="10 11">
        <text>a lipid X + a UDP-2-N,3-O-bis[(3R)-3-hydroxyacyl]-alpha-D-glucosamine = a lipid A disaccharide + UDP + H(+)</text>
        <dbReference type="Rhea" id="RHEA:67828"/>
        <dbReference type="ChEBI" id="CHEBI:15378"/>
        <dbReference type="ChEBI" id="CHEBI:58223"/>
        <dbReference type="ChEBI" id="CHEBI:137748"/>
        <dbReference type="ChEBI" id="CHEBI:176338"/>
        <dbReference type="ChEBI" id="CHEBI:176343"/>
        <dbReference type="EC" id="2.4.1.182"/>
    </reaction>
</comment>